<gene>
    <name evidence="2" type="ORF">ANN_24255</name>
</gene>
<sequence>MTHKISKKITDKIKEKSGNDIEEKWKNLKDSLQSVAEEILGWKQMEVKNEWFDEDCQKSILDRWVEHFKETLNKERNRNDEKSWISFEDDENDGETQPPTKEEIGVTIKCLKNNKSPGCDSSSKVEQEKLTEAGIERKIDYEAFVSVVEKEVLDTSVKTESLVNGFHVCRSKYD</sequence>
<evidence type="ECO:0000313" key="2">
    <source>
        <dbReference type="EMBL" id="KAJ4428238.1"/>
    </source>
</evidence>
<dbReference type="EMBL" id="JAJSOF020000037">
    <property type="protein sequence ID" value="KAJ4428238.1"/>
    <property type="molecule type" value="Genomic_DNA"/>
</dbReference>
<reference evidence="2 3" key="1">
    <citation type="journal article" date="2022" name="Allergy">
        <title>Genome assembly and annotation of Periplaneta americana reveal a comprehensive cockroach allergen profile.</title>
        <authorList>
            <person name="Wang L."/>
            <person name="Xiong Q."/>
            <person name="Saelim N."/>
            <person name="Wang L."/>
            <person name="Nong W."/>
            <person name="Wan A.T."/>
            <person name="Shi M."/>
            <person name="Liu X."/>
            <person name="Cao Q."/>
            <person name="Hui J.H.L."/>
            <person name="Sookrung N."/>
            <person name="Leung T.F."/>
            <person name="Tungtrongchitr A."/>
            <person name="Tsui S.K.W."/>
        </authorList>
    </citation>
    <scope>NUCLEOTIDE SEQUENCE [LARGE SCALE GENOMIC DNA]</scope>
    <source>
        <strain evidence="2">PWHHKU_190912</strain>
    </source>
</reference>
<evidence type="ECO:0000256" key="1">
    <source>
        <dbReference type="SAM" id="MobiDB-lite"/>
    </source>
</evidence>
<feature type="region of interest" description="Disordered" evidence="1">
    <location>
        <begin position="79"/>
        <end position="103"/>
    </location>
</feature>
<evidence type="ECO:0000313" key="3">
    <source>
        <dbReference type="Proteomes" id="UP001148838"/>
    </source>
</evidence>
<accession>A0ABQ8S2S5</accession>
<comment type="caution">
    <text evidence="2">The sequence shown here is derived from an EMBL/GenBank/DDBJ whole genome shotgun (WGS) entry which is preliminary data.</text>
</comment>
<organism evidence="2 3">
    <name type="scientific">Periplaneta americana</name>
    <name type="common">American cockroach</name>
    <name type="synonym">Blatta americana</name>
    <dbReference type="NCBI Taxonomy" id="6978"/>
    <lineage>
        <taxon>Eukaryota</taxon>
        <taxon>Metazoa</taxon>
        <taxon>Ecdysozoa</taxon>
        <taxon>Arthropoda</taxon>
        <taxon>Hexapoda</taxon>
        <taxon>Insecta</taxon>
        <taxon>Pterygota</taxon>
        <taxon>Neoptera</taxon>
        <taxon>Polyneoptera</taxon>
        <taxon>Dictyoptera</taxon>
        <taxon>Blattodea</taxon>
        <taxon>Blattoidea</taxon>
        <taxon>Blattidae</taxon>
        <taxon>Blattinae</taxon>
        <taxon>Periplaneta</taxon>
    </lineage>
</organism>
<protein>
    <submittedName>
        <fullName evidence="2">Uncharacterized protein</fullName>
    </submittedName>
</protein>
<proteinExistence type="predicted"/>
<name>A0ABQ8S2S5_PERAM</name>
<dbReference type="Proteomes" id="UP001148838">
    <property type="component" value="Unassembled WGS sequence"/>
</dbReference>
<keyword evidence="3" id="KW-1185">Reference proteome</keyword>